<comment type="caution">
    <text evidence="2">The sequence shown here is derived from an EMBL/GenBank/DDBJ whole genome shotgun (WGS) entry which is preliminary data.</text>
</comment>
<proteinExistence type="predicted"/>
<dbReference type="EMBL" id="MGGP01000029">
    <property type="protein sequence ID" value="OGM31191.1"/>
    <property type="molecule type" value="Genomic_DNA"/>
</dbReference>
<sequence length="106" mass="11914">MGEIFLGIISFLILQDRITFFSFILSCIAGYIFTAPQRRQNIVAGSIVSTLFTLMYFSKTKFITEAGLFHLSNIAYVSMISIAFTAAFLSYFLGTVLGKNFKKNRV</sequence>
<name>A0A1F7YV48_9BACT</name>
<feature type="transmembrane region" description="Helical" evidence="1">
    <location>
        <begin position="74"/>
        <end position="97"/>
    </location>
</feature>
<keyword evidence="1" id="KW-1133">Transmembrane helix</keyword>
<accession>A0A1F7YV48</accession>
<dbReference type="AlphaFoldDB" id="A0A1F7YV48"/>
<feature type="transmembrane region" description="Helical" evidence="1">
    <location>
        <begin position="41"/>
        <end position="58"/>
    </location>
</feature>
<feature type="transmembrane region" description="Helical" evidence="1">
    <location>
        <begin position="6"/>
        <end position="34"/>
    </location>
</feature>
<evidence type="ECO:0000256" key="1">
    <source>
        <dbReference type="SAM" id="Phobius"/>
    </source>
</evidence>
<keyword evidence="1" id="KW-0812">Transmembrane</keyword>
<evidence type="ECO:0000313" key="3">
    <source>
        <dbReference type="Proteomes" id="UP000178870"/>
    </source>
</evidence>
<organism evidence="2 3">
    <name type="scientific">Candidatus Woesebacteria bacterium RIFCSPHIGHO2_01_FULL_44_21</name>
    <dbReference type="NCBI Taxonomy" id="1802503"/>
    <lineage>
        <taxon>Bacteria</taxon>
        <taxon>Candidatus Woeseibacteriota</taxon>
    </lineage>
</organism>
<gene>
    <name evidence="2" type="ORF">A2803_01810</name>
</gene>
<protein>
    <submittedName>
        <fullName evidence="2">Uncharacterized protein</fullName>
    </submittedName>
</protein>
<evidence type="ECO:0000313" key="2">
    <source>
        <dbReference type="EMBL" id="OGM31191.1"/>
    </source>
</evidence>
<keyword evidence="1" id="KW-0472">Membrane</keyword>
<dbReference type="Proteomes" id="UP000178870">
    <property type="component" value="Unassembled WGS sequence"/>
</dbReference>
<reference evidence="2 3" key="1">
    <citation type="journal article" date="2016" name="Nat. Commun.">
        <title>Thousands of microbial genomes shed light on interconnected biogeochemical processes in an aquifer system.</title>
        <authorList>
            <person name="Anantharaman K."/>
            <person name="Brown C.T."/>
            <person name="Hug L.A."/>
            <person name="Sharon I."/>
            <person name="Castelle C.J."/>
            <person name="Probst A.J."/>
            <person name="Thomas B.C."/>
            <person name="Singh A."/>
            <person name="Wilkins M.J."/>
            <person name="Karaoz U."/>
            <person name="Brodie E.L."/>
            <person name="Williams K.H."/>
            <person name="Hubbard S.S."/>
            <person name="Banfield J.F."/>
        </authorList>
    </citation>
    <scope>NUCLEOTIDE SEQUENCE [LARGE SCALE GENOMIC DNA]</scope>
</reference>